<dbReference type="PANTHER" id="PTHR42874:SF1">
    <property type="entry name" value="URICASE"/>
    <property type="match status" value="1"/>
</dbReference>
<feature type="active site" description="Charge relay system" evidence="13">
    <location>
        <position position="33"/>
    </location>
</feature>
<dbReference type="OrthoDB" id="9992118at2759"/>
<dbReference type="Pfam" id="PF01014">
    <property type="entry name" value="Uricase"/>
    <property type="match status" value="2"/>
</dbReference>
<sequence length="322" mass="36778">MFAKRLYADESNVQPNATSSFSEYKITDYGYGKNNVKIMHVRRDGPVHSIREFEVSTHLKLESKKDYTEGDNSDIVATDSQKNTVYVLAQKYGIRAPEEFAILLSSHFLNKYSHVREAHVHIEEYPWERLTSSNGYSTQKHNHAFIFTPVASRFCDVLLKRNSKPIVISGLKDLRVLKTTQSSFVKFVNDEFRTLPDQYDRIFSTIVESRWEYTTVDGVDFCQCWNKVKDVILTTFAGDPNVGVSSPSVQNTLYKAEKTVLDSIPQVGSISMQMPNKHYFDFDTKPFKNVIPGDTNNVFIPVDKPSGIIYAQLDRSGLKSRL</sequence>
<keyword evidence="17" id="KW-1185">Reference proteome</keyword>
<feature type="binding site" evidence="14">
    <location>
        <position position="79"/>
    </location>
    <ligand>
        <name>urate</name>
        <dbReference type="ChEBI" id="CHEBI:17775"/>
    </ligand>
</feature>
<dbReference type="PROSITE" id="PS00366">
    <property type="entry name" value="URICASE"/>
    <property type="match status" value="1"/>
</dbReference>
<feature type="binding site" evidence="14">
    <location>
        <position position="276"/>
    </location>
    <ligand>
        <name>O2</name>
        <dbReference type="ChEBI" id="CHEBI:15379"/>
    </ligand>
</feature>
<feature type="binding site" evidence="14">
    <location>
        <position position="250"/>
    </location>
    <ligand>
        <name>5-hydroxyisourate</name>
        <dbReference type="ChEBI" id="CHEBI:18072"/>
    </ligand>
</feature>
<feature type="active site" description="Charge relay system" evidence="13">
    <location>
        <position position="78"/>
    </location>
</feature>
<evidence type="ECO:0000256" key="6">
    <source>
        <dbReference type="ARBA" id="ARBA00017098"/>
    </source>
</evidence>
<dbReference type="UniPathway" id="UPA00394">
    <property type="reaction ID" value="UER00650"/>
</dbReference>
<proteinExistence type="inferred from homology"/>
<evidence type="ECO:0000256" key="1">
    <source>
        <dbReference type="ARBA" id="ARBA00003860"/>
    </source>
</evidence>
<dbReference type="GO" id="GO:0004846">
    <property type="term" value="F:urate oxidase activity"/>
    <property type="evidence" value="ECO:0007669"/>
    <property type="project" value="UniProtKB-EC"/>
</dbReference>
<dbReference type="InterPro" id="IPR019842">
    <property type="entry name" value="Uricase_CS"/>
</dbReference>
<dbReference type="OMA" id="ATMYKMS"/>
<dbReference type="GO" id="GO:0005777">
    <property type="term" value="C:peroxisome"/>
    <property type="evidence" value="ECO:0007669"/>
    <property type="project" value="UniProtKB-SubCell"/>
</dbReference>
<comment type="function">
    <text evidence="1 12 15">Catalyzes the oxidation of uric acid to 5-hydroxyisourate, which is further processed to form (S)-allantoin.</text>
</comment>
<feature type="binding site" evidence="14">
    <location>
        <position position="78"/>
    </location>
    <ligand>
        <name>O2</name>
        <dbReference type="ChEBI" id="CHEBI:15379"/>
    </ligand>
</feature>
<accession>A0A7R8YN54</accession>
<feature type="binding site" evidence="14">
    <location>
        <position position="78"/>
    </location>
    <ligand>
        <name>5-hydroxyisourate</name>
        <dbReference type="ChEBI" id="CHEBI:18072"/>
    </ligand>
</feature>
<evidence type="ECO:0000313" key="17">
    <source>
        <dbReference type="Proteomes" id="UP000594454"/>
    </source>
</evidence>
<dbReference type="PRINTS" id="PR00093">
    <property type="entry name" value="URICASE"/>
</dbReference>
<evidence type="ECO:0000256" key="8">
    <source>
        <dbReference type="ARBA" id="ARBA00023002"/>
    </source>
</evidence>
<feature type="active site" description="Charge relay system" evidence="13">
    <location>
        <position position="278"/>
    </location>
</feature>
<dbReference type="SUPFAM" id="SSF55620">
    <property type="entry name" value="Tetrahydrobiopterin biosynthesis enzymes-like"/>
    <property type="match status" value="2"/>
</dbReference>
<dbReference type="EMBL" id="LR899009">
    <property type="protein sequence ID" value="CAD7079326.1"/>
    <property type="molecule type" value="Genomic_DNA"/>
</dbReference>
<feature type="binding site" evidence="14">
    <location>
        <position position="201"/>
    </location>
    <ligand>
        <name>urate</name>
        <dbReference type="ChEBI" id="CHEBI:17775"/>
    </ligand>
</feature>
<evidence type="ECO:0000256" key="15">
    <source>
        <dbReference type="RuleBase" id="RU004455"/>
    </source>
</evidence>
<evidence type="ECO:0000256" key="3">
    <source>
        <dbReference type="ARBA" id="ARBA00004831"/>
    </source>
</evidence>
<comment type="similarity">
    <text evidence="4 12 15">Belongs to the uricase family.</text>
</comment>
<dbReference type="CDD" id="cd00445">
    <property type="entry name" value="Uricase"/>
    <property type="match status" value="1"/>
</dbReference>
<comment type="subcellular location">
    <subcellularLocation>
        <location evidence="2 12">Peroxisome</location>
    </subcellularLocation>
</comment>
<evidence type="ECO:0000256" key="2">
    <source>
        <dbReference type="ARBA" id="ARBA00004275"/>
    </source>
</evidence>
<comment type="pathway">
    <text evidence="3 12">Purine metabolism; urate degradation; (S)-allantoin from urate: step 1/3.</text>
</comment>
<dbReference type="PANTHER" id="PTHR42874">
    <property type="entry name" value="URICASE"/>
    <property type="match status" value="1"/>
</dbReference>
<dbReference type="EC" id="1.7.3.3" evidence="5 12"/>
<dbReference type="InParanoid" id="A0A7R8YN54"/>
<reference evidence="16 17" key="1">
    <citation type="submission" date="2020-11" db="EMBL/GenBank/DDBJ databases">
        <authorList>
            <person name="Wallbank WR R."/>
            <person name="Pardo Diaz C."/>
            <person name="Kozak K."/>
            <person name="Martin S."/>
            <person name="Jiggins C."/>
            <person name="Moest M."/>
            <person name="Warren A I."/>
            <person name="Generalovic N T."/>
            <person name="Byers J.R.P. K."/>
            <person name="Montejo-Kovacevich G."/>
            <person name="Yen C E."/>
        </authorList>
    </citation>
    <scope>NUCLEOTIDE SEQUENCE [LARGE SCALE GENOMIC DNA]</scope>
</reference>
<protein>
    <recommendedName>
        <fullName evidence="6 12">Uricase</fullName>
        <ecNumber evidence="5 12">1.7.3.3</ecNumber>
    </recommendedName>
    <alternativeName>
        <fullName evidence="10 12">Urate oxidase</fullName>
    </alternativeName>
</protein>
<dbReference type="AlphaFoldDB" id="A0A7R8YN54"/>
<evidence type="ECO:0000256" key="7">
    <source>
        <dbReference type="ARBA" id="ARBA00022631"/>
    </source>
</evidence>
<evidence type="ECO:0000256" key="14">
    <source>
        <dbReference type="PIRSR" id="PIRSR000241-2"/>
    </source>
</evidence>
<feature type="binding site" evidence="14">
    <location>
        <position position="201"/>
    </location>
    <ligand>
        <name>5-hydroxyisourate</name>
        <dbReference type="ChEBI" id="CHEBI:18072"/>
    </ligand>
</feature>
<feature type="binding site" evidence="14">
    <location>
        <position position="79"/>
    </location>
    <ligand>
        <name>5-hydroxyisourate</name>
        <dbReference type="ChEBI" id="CHEBI:18072"/>
    </ligand>
</feature>
<gene>
    <name evidence="16" type="ORF">HERILL_LOCUS2546</name>
</gene>
<dbReference type="FunCoup" id="A0A7R8YN54">
    <property type="interactions" value="198"/>
</dbReference>
<evidence type="ECO:0000256" key="9">
    <source>
        <dbReference type="ARBA" id="ARBA00023140"/>
    </source>
</evidence>
<dbReference type="Proteomes" id="UP000594454">
    <property type="component" value="Chromosome 1"/>
</dbReference>
<dbReference type="PIRSF" id="PIRSF000241">
    <property type="entry name" value="Urate_oxidase"/>
    <property type="match status" value="1"/>
</dbReference>
<feature type="binding site" evidence="14">
    <location>
        <position position="78"/>
    </location>
    <ligand>
        <name>urate</name>
        <dbReference type="ChEBI" id="CHEBI:17775"/>
    </ligand>
</feature>
<dbReference type="NCBIfam" id="TIGR03383">
    <property type="entry name" value="urate_oxi"/>
    <property type="match status" value="1"/>
</dbReference>
<dbReference type="FunFam" id="3.10.270.10:FF:000002">
    <property type="entry name" value="Uricase"/>
    <property type="match status" value="1"/>
</dbReference>
<evidence type="ECO:0000256" key="13">
    <source>
        <dbReference type="PIRSR" id="PIRSR000241-1"/>
    </source>
</evidence>
<evidence type="ECO:0000256" key="4">
    <source>
        <dbReference type="ARBA" id="ARBA00009760"/>
    </source>
</evidence>
<feature type="binding site" evidence="14">
    <location>
        <position position="249"/>
    </location>
    <ligand>
        <name>5-hydroxyisourate</name>
        <dbReference type="ChEBI" id="CHEBI:18072"/>
    </ligand>
</feature>
<evidence type="ECO:0000313" key="16">
    <source>
        <dbReference type="EMBL" id="CAD7079326.1"/>
    </source>
</evidence>
<dbReference type="GO" id="GO:0019628">
    <property type="term" value="P:urate catabolic process"/>
    <property type="evidence" value="ECO:0007669"/>
    <property type="project" value="UniProtKB-UniPathway"/>
</dbReference>
<evidence type="ECO:0000256" key="5">
    <source>
        <dbReference type="ARBA" id="ARBA00012598"/>
    </source>
</evidence>
<dbReference type="Gene3D" id="3.10.270.10">
    <property type="entry name" value="Urate Oxidase"/>
    <property type="match status" value="1"/>
</dbReference>
<feature type="binding site" evidence="14">
    <location>
        <position position="249"/>
    </location>
    <ligand>
        <name>urate</name>
        <dbReference type="ChEBI" id="CHEBI:17775"/>
    </ligand>
</feature>
<keyword evidence="7 12" id="KW-0659">Purine metabolism</keyword>
<evidence type="ECO:0000256" key="12">
    <source>
        <dbReference type="PIRNR" id="PIRNR000241"/>
    </source>
</evidence>
<comment type="catalytic activity">
    <reaction evidence="11 12 15">
        <text>urate + O2 + H2O = 5-hydroxyisourate + H2O2</text>
        <dbReference type="Rhea" id="RHEA:21368"/>
        <dbReference type="ChEBI" id="CHEBI:15377"/>
        <dbReference type="ChEBI" id="CHEBI:15379"/>
        <dbReference type="ChEBI" id="CHEBI:16240"/>
        <dbReference type="ChEBI" id="CHEBI:17775"/>
        <dbReference type="ChEBI" id="CHEBI:18072"/>
        <dbReference type="EC" id="1.7.3.3"/>
    </reaction>
</comment>
<keyword evidence="9 12" id="KW-0576">Peroxisome</keyword>
<dbReference type="GO" id="GO:0006145">
    <property type="term" value="P:purine nucleobase catabolic process"/>
    <property type="evidence" value="ECO:0007669"/>
    <property type="project" value="TreeGrafter"/>
</dbReference>
<name>A0A7R8YN54_HERIL</name>
<evidence type="ECO:0000256" key="10">
    <source>
        <dbReference type="ARBA" id="ARBA00031317"/>
    </source>
</evidence>
<feature type="binding site" evidence="14">
    <location>
        <position position="276"/>
    </location>
    <ligand>
        <name>5-hydroxyisourate</name>
        <dbReference type="ChEBI" id="CHEBI:18072"/>
    </ligand>
</feature>
<feature type="binding site" evidence="14">
    <location>
        <position position="184"/>
    </location>
    <ligand>
        <name>urate</name>
        <dbReference type="ChEBI" id="CHEBI:17775"/>
    </ligand>
</feature>
<dbReference type="InterPro" id="IPR002042">
    <property type="entry name" value="Uricase"/>
</dbReference>
<evidence type="ECO:0000256" key="11">
    <source>
        <dbReference type="ARBA" id="ARBA00048818"/>
    </source>
</evidence>
<feature type="binding site" evidence="14">
    <location>
        <position position="276"/>
    </location>
    <ligand>
        <name>urate</name>
        <dbReference type="ChEBI" id="CHEBI:17775"/>
    </ligand>
</feature>
<feature type="binding site" evidence="14">
    <location>
        <position position="184"/>
    </location>
    <ligand>
        <name>5-hydroxyisourate</name>
        <dbReference type="ChEBI" id="CHEBI:18072"/>
    </ligand>
</feature>
<keyword evidence="8 12" id="KW-0560">Oxidoreductase</keyword>
<organism evidence="16 17">
    <name type="scientific">Hermetia illucens</name>
    <name type="common">Black soldier fly</name>
    <dbReference type="NCBI Taxonomy" id="343691"/>
    <lineage>
        <taxon>Eukaryota</taxon>
        <taxon>Metazoa</taxon>
        <taxon>Ecdysozoa</taxon>
        <taxon>Arthropoda</taxon>
        <taxon>Hexapoda</taxon>
        <taxon>Insecta</taxon>
        <taxon>Pterygota</taxon>
        <taxon>Neoptera</taxon>
        <taxon>Endopterygota</taxon>
        <taxon>Diptera</taxon>
        <taxon>Brachycera</taxon>
        <taxon>Stratiomyomorpha</taxon>
        <taxon>Stratiomyidae</taxon>
        <taxon>Hermetiinae</taxon>
        <taxon>Hermetia</taxon>
    </lineage>
</organism>
<feature type="binding site" evidence="14">
    <location>
        <position position="250"/>
    </location>
    <ligand>
        <name>urate</name>
        <dbReference type="ChEBI" id="CHEBI:17775"/>
    </ligand>
</feature>